<dbReference type="EC" id="2.7.11.1" evidence="1"/>
<feature type="region of interest" description="Disordered" evidence="8">
    <location>
        <begin position="420"/>
        <end position="439"/>
    </location>
</feature>
<dbReference type="GO" id="GO:0004674">
    <property type="term" value="F:protein serine/threonine kinase activity"/>
    <property type="evidence" value="ECO:0007669"/>
    <property type="project" value="UniProtKB-KW"/>
</dbReference>
<feature type="domain" description="Protein kinase" evidence="9">
    <location>
        <begin position="19"/>
        <end position="274"/>
    </location>
</feature>
<dbReference type="HOGENOM" id="CLU_018811_0_0_11"/>
<dbReference type="InParanoid" id="E3JCC7"/>
<dbReference type="GO" id="GO:0005524">
    <property type="term" value="F:ATP binding"/>
    <property type="evidence" value="ECO:0007669"/>
    <property type="project" value="UniProtKB-UniRule"/>
</dbReference>
<keyword evidence="11" id="KW-1185">Reference proteome</keyword>
<dbReference type="AlphaFoldDB" id="E3JCC7"/>
<dbReference type="STRING" id="298654.FraEuI1c_6747"/>
<protein>
    <recommendedName>
        <fullName evidence="1">non-specific serine/threonine protein kinase</fullName>
        <ecNumber evidence="1">2.7.11.1</ecNumber>
    </recommendedName>
</protein>
<evidence type="ECO:0000313" key="11">
    <source>
        <dbReference type="Proteomes" id="UP000002484"/>
    </source>
</evidence>
<evidence type="ECO:0000256" key="8">
    <source>
        <dbReference type="SAM" id="MobiDB-lite"/>
    </source>
</evidence>
<dbReference type="InterPro" id="IPR008271">
    <property type="entry name" value="Ser/Thr_kinase_AS"/>
</dbReference>
<dbReference type="InterPro" id="IPR011009">
    <property type="entry name" value="Kinase-like_dom_sf"/>
</dbReference>
<evidence type="ECO:0000256" key="1">
    <source>
        <dbReference type="ARBA" id="ARBA00012513"/>
    </source>
</evidence>
<evidence type="ECO:0000256" key="2">
    <source>
        <dbReference type="ARBA" id="ARBA00022527"/>
    </source>
</evidence>
<keyword evidence="6 7" id="KW-0067">ATP-binding</keyword>
<dbReference type="SUPFAM" id="SSF49265">
    <property type="entry name" value="Fibronectin type III"/>
    <property type="match status" value="1"/>
</dbReference>
<dbReference type="InterPro" id="IPR017441">
    <property type="entry name" value="Protein_kinase_ATP_BS"/>
</dbReference>
<dbReference type="PROSITE" id="PS00108">
    <property type="entry name" value="PROTEIN_KINASE_ST"/>
    <property type="match status" value="1"/>
</dbReference>
<dbReference type="Gene3D" id="2.60.40.10">
    <property type="entry name" value="Immunoglobulins"/>
    <property type="match status" value="1"/>
</dbReference>
<dbReference type="PANTHER" id="PTHR43289">
    <property type="entry name" value="MITOGEN-ACTIVATED PROTEIN KINASE KINASE KINASE 20-RELATED"/>
    <property type="match status" value="1"/>
</dbReference>
<keyword evidence="3" id="KW-0808">Transferase</keyword>
<keyword evidence="5 10" id="KW-0418">Kinase</keyword>
<dbReference type="PANTHER" id="PTHR43289:SF6">
    <property type="entry name" value="SERINE_THREONINE-PROTEIN KINASE NEKL-3"/>
    <property type="match status" value="1"/>
</dbReference>
<dbReference type="Pfam" id="PF00069">
    <property type="entry name" value="Pkinase"/>
    <property type="match status" value="1"/>
</dbReference>
<dbReference type="SMART" id="SM00220">
    <property type="entry name" value="S_TKc"/>
    <property type="match status" value="1"/>
</dbReference>
<dbReference type="Gene3D" id="1.10.510.10">
    <property type="entry name" value="Transferase(Phosphotransferase) domain 1"/>
    <property type="match status" value="1"/>
</dbReference>
<dbReference type="GO" id="GO:0005975">
    <property type="term" value="P:carbohydrate metabolic process"/>
    <property type="evidence" value="ECO:0007669"/>
    <property type="project" value="UniProtKB-ARBA"/>
</dbReference>
<dbReference type="PROSITE" id="PS50011">
    <property type="entry name" value="PROTEIN_KINASE_DOM"/>
    <property type="match status" value="1"/>
</dbReference>
<dbReference type="SUPFAM" id="SSF56112">
    <property type="entry name" value="Protein kinase-like (PK-like)"/>
    <property type="match status" value="1"/>
</dbReference>
<dbReference type="InterPro" id="IPR036116">
    <property type="entry name" value="FN3_sf"/>
</dbReference>
<name>E3JCC7_PSEI1</name>
<dbReference type="OrthoDB" id="9762169at2"/>
<accession>E3JCC7</accession>
<organism evidence="10 11">
    <name type="scientific">Pseudofrankia inefficax (strain DSM 45817 / CECT 9037 / DDB 130130 / EuI1c)</name>
    <name type="common">Frankia inefficax</name>
    <dbReference type="NCBI Taxonomy" id="298654"/>
    <lineage>
        <taxon>Bacteria</taxon>
        <taxon>Bacillati</taxon>
        <taxon>Actinomycetota</taxon>
        <taxon>Actinomycetes</taxon>
        <taxon>Frankiales</taxon>
        <taxon>Frankiaceae</taxon>
        <taxon>Pseudofrankia</taxon>
    </lineage>
</organism>
<evidence type="ECO:0000313" key="10">
    <source>
        <dbReference type="EMBL" id="ADP84716.1"/>
    </source>
</evidence>
<dbReference type="InterPro" id="IPR013783">
    <property type="entry name" value="Ig-like_fold"/>
</dbReference>
<evidence type="ECO:0000256" key="3">
    <source>
        <dbReference type="ARBA" id="ARBA00022679"/>
    </source>
</evidence>
<keyword evidence="2 10" id="KW-0723">Serine/threonine-protein kinase</keyword>
<dbReference type="KEGG" id="fri:FraEuI1c_6747"/>
<evidence type="ECO:0000256" key="5">
    <source>
        <dbReference type="ARBA" id="ARBA00022777"/>
    </source>
</evidence>
<evidence type="ECO:0000256" key="4">
    <source>
        <dbReference type="ARBA" id="ARBA00022741"/>
    </source>
</evidence>
<dbReference type="Proteomes" id="UP000002484">
    <property type="component" value="Chromosome"/>
</dbReference>
<feature type="region of interest" description="Disordered" evidence="8">
    <location>
        <begin position="290"/>
        <end position="316"/>
    </location>
</feature>
<proteinExistence type="predicted"/>
<evidence type="ECO:0000259" key="9">
    <source>
        <dbReference type="PROSITE" id="PS50011"/>
    </source>
</evidence>
<keyword evidence="4 7" id="KW-0547">Nucleotide-binding</keyword>
<reference evidence="10 11" key="1">
    <citation type="submission" date="2010-10" db="EMBL/GenBank/DDBJ databases">
        <title>Complete sequence of Frankia sp. EuI1c.</title>
        <authorList>
            <consortium name="US DOE Joint Genome Institute"/>
            <person name="Lucas S."/>
            <person name="Copeland A."/>
            <person name="Lapidus A."/>
            <person name="Cheng J.-F."/>
            <person name="Bruce D."/>
            <person name="Goodwin L."/>
            <person name="Pitluck S."/>
            <person name="Chertkov O."/>
            <person name="Detter J.C."/>
            <person name="Han C."/>
            <person name="Tapia R."/>
            <person name="Land M."/>
            <person name="Hauser L."/>
            <person name="Jeffries C."/>
            <person name="Kyrpides N."/>
            <person name="Ivanova N."/>
            <person name="Mikhailova N."/>
            <person name="Beauchemin N."/>
            <person name="Sen A."/>
            <person name="Sur S.A."/>
            <person name="Gtari M."/>
            <person name="Wall L."/>
            <person name="Tisa L."/>
            <person name="Woyke T."/>
        </authorList>
    </citation>
    <scope>NUCLEOTIDE SEQUENCE [LARGE SCALE GENOMIC DNA]</scope>
    <source>
        <strain evidence="11">DSM 45817 / CECT 9037 / EuI1c</strain>
    </source>
</reference>
<dbReference type="RefSeq" id="WP_013427827.1">
    <property type="nucleotide sequence ID" value="NC_014666.1"/>
</dbReference>
<evidence type="ECO:0000256" key="6">
    <source>
        <dbReference type="ARBA" id="ARBA00022840"/>
    </source>
</evidence>
<sequence length="644" mass="67131">MLGGGDVTAGPNRVVAGRYRLLAPLGAGAMGTVWRAFDQLLDAEVALKEIEFAGGVPDEERADRVERALREARHATKLRAHPNVVTILDVVLESGLPWIVMELVPSRSLFDVVRQDGPLPPVEVARIGLAMVDALAAAAEFGIIHRDVKPSNVLMANDGRIVLTDFGIATGDGDPTLTVTGVIGTPLYMAPERLNSLPATLESDLFSLGGTLYFAVEGQAPFARDSFSAMLAAIVLAPVAYPRQAGPIADALIGLLEKDPTTRMRVAVARRIFIDSIRAVDGAFLDPEATASAPRRTRAQPAGATQPQDVPVGVPATTAPPVLAAARPAPQAEPAGGRPAPPTALTATEEDGAIALSWEPSPTPGVVYRVFRLVADPAAPNGWRARGLGTTGVTGLVDAGVPKGVPFRHEVVAVLRDPSGHTMTVGPDSPAASAPVGTAPRTMSPRIHGLRADLLGDAIALSWRPMPGQNEVVIERVFDPSSSFQGAMRRFRGTGGQYLDHDVQPGATYRYRVWVAPAVHGTLALDLAEGAEVAATAIPRPRAVTDLESQRTPGGTVLRWTSVPGAVVRVYATPVATGSGLSGTGPFGPAGHEVRVGSLEGRARLVGESRRGRLLDPEGGADVVYSPVSVAGDRAIIGAAVMPG</sequence>
<gene>
    <name evidence="10" type="ordered locus">FraEuI1c_6747</name>
</gene>
<feature type="binding site" evidence="7">
    <location>
        <position position="48"/>
    </location>
    <ligand>
        <name>ATP</name>
        <dbReference type="ChEBI" id="CHEBI:30616"/>
    </ligand>
</feature>
<dbReference type="PROSITE" id="PS00107">
    <property type="entry name" value="PROTEIN_KINASE_ATP"/>
    <property type="match status" value="1"/>
</dbReference>
<dbReference type="InterPro" id="IPR000719">
    <property type="entry name" value="Prot_kinase_dom"/>
</dbReference>
<dbReference type="eggNOG" id="COG0515">
    <property type="taxonomic scope" value="Bacteria"/>
</dbReference>
<dbReference type="CDD" id="cd14014">
    <property type="entry name" value="STKc_PknB_like"/>
    <property type="match status" value="1"/>
</dbReference>
<evidence type="ECO:0000256" key="7">
    <source>
        <dbReference type="PROSITE-ProRule" id="PRU10141"/>
    </source>
</evidence>
<dbReference type="EMBL" id="CP002299">
    <property type="protein sequence ID" value="ADP84716.1"/>
    <property type="molecule type" value="Genomic_DNA"/>
</dbReference>